<gene>
    <name evidence="2" type="ORF">CLV60_11912</name>
</gene>
<organism evidence="2 3">
    <name type="scientific">Dyadobacter jiangsuensis</name>
    <dbReference type="NCBI Taxonomy" id="1591085"/>
    <lineage>
        <taxon>Bacteria</taxon>
        <taxon>Pseudomonadati</taxon>
        <taxon>Bacteroidota</taxon>
        <taxon>Cytophagia</taxon>
        <taxon>Cytophagales</taxon>
        <taxon>Spirosomataceae</taxon>
        <taxon>Dyadobacter</taxon>
    </lineage>
</organism>
<name>A0A2P8FLQ4_9BACT</name>
<dbReference type="EMBL" id="PYAS01000019">
    <property type="protein sequence ID" value="PSL22654.1"/>
    <property type="molecule type" value="Genomic_DNA"/>
</dbReference>
<dbReference type="InterPro" id="IPR032710">
    <property type="entry name" value="NTF2-like_dom_sf"/>
</dbReference>
<dbReference type="SUPFAM" id="SSF54427">
    <property type="entry name" value="NTF2-like"/>
    <property type="match status" value="1"/>
</dbReference>
<comment type="caution">
    <text evidence="2">The sequence shown here is derived from an EMBL/GenBank/DDBJ whole genome shotgun (WGS) entry which is preliminary data.</text>
</comment>
<dbReference type="AlphaFoldDB" id="A0A2P8FLQ4"/>
<evidence type="ECO:0000259" key="1">
    <source>
        <dbReference type="Pfam" id="PF12680"/>
    </source>
</evidence>
<feature type="domain" description="SnoaL-like" evidence="1">
    <location>
        <begin position="10"/>
        <end position="120"/>
    </location>
</feature>
<dbReference type="NCBIfam" id="TIGR02096">
    <property type="entry name" value="ketosteroid isomerase-related protein"/>
    <property type="match status" value="1"/>
</dbReference>
<evidence type="ECO:0000313" key="3">
    <source>
        <dbReference type="Proteomes" id="UP000241964"/>
    </source>
</evidence>
<protein>
    <submittedName>
        <fullName evidence="2">Steroid delta-isomerase-like uncharacterized protein</fullName>
    </submittedName>
</protein>
<dbReference type="Gene3D" id="3.10.450.50">
    <property type="match status" value="1"/>
</dbReference>
<dbReference type="GO" id="GO:0016853">
    <property type="term" value="F:isomerase activity"/>
    <property type="evidence" value="ECO:0007669"/>
    <property type="project" value="UniProtKB-KW"/>
</dbReference>
<dbReference type="Pfam" id="PF12680">
    <property type="entry name" value="SnoaL_2"/>
    <property type="match status" value="1"/>
</dbReference>
<proteinExistence type="predicted"/>
<evidence type="ECO:0000313" key="2">
    <source>
        <dbReference type="EMBL" id="PSL22654.1"/>
    </source>
</evidence>
<reference evidence="2 3" key="1">
    <citation type="submission" date="2018-03" db="EMBL/GenBank/DDBJ databases">
        <title>Genomic Encyclopedia of Archaeal and Bacterial Type Strains, Phase II (KMG-II): from individual species to whole genera.</title>
        <authorList>
            <person name="Goeker M."/>
        </authorList>
    </citation>
    <scope>NUCLEOTIDE SEQUENCE [LARGE SCALE GENOMIC DNA]</scope>
    <source>
        <strain evidence="2 3">DSM 29057</strain>
    </source>
</reference>
<keyword evidence="2" id="KW-0413">Isomerase</keyword>
<sequence>MKQMTALEIVQQYYEAFNAKNWKGMLALLHPEVRHEANQGDVRIGLEKFTAFLQKMDEAYEETLTDMVFFSEPQNKRVAVEFIVNGIYKQAEEGLPEAHGQSYVLPAGAFLEVTDGKISRVTTYYNLPLWIELVSKP</sequence>
<dbReference type="InterPro" id="IPR011721">
    <property type="entry name" value="CHP02096"/>
</dbReference>
<keyword evidence="3" id="KW-1185">Reference proteome</keyword>
<dbReference type="InterPro" id="IPR037401">
    <property type="entry name" value="SnoaL-like"/>
</dbReference>
<accession>A0A2P8FLQ4</accession>
<dbReference type="Proteomes" id="UP000241964">
    <property type="component" value="Unassembled WGS sequence"/>
</dbReference>